<proteinExistence type="predicted"/>
<evidence type="ECO:0000256" key="2">
    <source>
        <dbReference type="SAM" id="SignalP"/>
    </source>
</evidence>
<evidence type="ECO:0000313" key="4">
    <source>
        <dbReference type="Proteomes" id="UP000053317"/>
    </source>
</evidence>
<keyword evidence="2" id="KW-0732">Signal</keyword>
<feature type="region of interest" description="Disordered" evidence="1">
    <location>
        <begin position="205"/>
        <end position="298"/>
    </location>
</feature>
<protein>
    <submittedName>
        <fullName evidence="3">Uncharacterized protein</fullName>
    </submittedName>
</protein>
<evidence type="ECO:0000256" key="1">
    <source>
        <dbReference type="SAM" id="MobiDB-lite"/>
    </source>
</evidence>
<feature type="chain" id="PRO_5002543880" evidence="2">
    <location>
        <begin position="21"/>
        <end position="334"/>
    </location>
</feature>
<reference evidence="3 4" key="1">
    <citation type="submission" date="2015-05" db="EMBL/GenBank/DDBJ databases">
        <title>Distinctive expansion of gene families associated with plant cell wall degradation and secondary metabolism in the genomes of grapevine trunk pathogens.</title>
        <authorList>
            <person name="Lawrence D.P."/>
            <person name="Travadon R."/>
            <person name="Rolshausen P.E."/>
            <person name="Baumgartner K."/>
        </authorList>
    </citation>
    <scope>NUCLEOTIDE SEQUENCE [LARGE SCALE GENOMIC DNA]</scope>
    <source>
        <strain evidence="3">UCRPC4</strain>
    </source>
</reference>
<keyword evidence="4" id="KW-1185">Reference proteome</keyword>
<name>A0A0G2F2P0_PHACM</name>
<gene>
    <name evidence="3" type="ORF">UCRPC4_g00500</name>
</gene>
<sequence>MRHARSALPLAALTALGAEAQYYSPSLSTPTFYVTNTAGNPSSTVTSYYSTCPPGLTSTVTLPTQTFCPGPYCTSLPTGVSTGSINGVGGSVSQSGDFDVGGNVNVNGNVNINNGGTQEWTTIINEYCPICEGGYQAKNVTITEACPCMETKTALPGYTTTEIPCTVEGTATTTTVFVTCSSATAAISPAAPDCAHGCTAVPAPTTPAATPAESSSPGTPDSGSSTESTPESGNSGSNSENTESGSGSSSSCSGTESSCSESPESSAAAAPGGGSRIAGTWTGTNSTHGGASSSTSPLPMVPYEGSASAAFEDGKTGLFLTFGAGLCGFVAWML</sequence>
<accession>A0A0G2F2P0</accession>
<evidence type="ECO:0000313" key="3">
    <source>
        <dbReference type="EMBL" id="KKY28569.1"/>
    </source>
</evidence>
<organism evidence="3 4">
    <name type="scientific">Phaeomoniella chlamydospora</name>
    <name type="common">Phaeoacremonium chlamydosporum</name>
    <dbReference type="NCBI Taxonomy" id="158046"/>
    <lineage>
        <taxon>Eukaryota</taxon>
        <taxon>Fungi</taxon>
        <taxon>Dikarya</taxon>
        <taxon>Ascomycota</taxon>
        <taxon>Pezizomycotina</taxon>
        <taxon>Eurotiomycetes</taxon>
        <taxon>Chaetothyriomycetidae</taxon>
        <taxon>Phaeomoniellales</taxon>
        <taxon>Phaeomoniellaceae</taxon>
        <taxon>Phaeomoniella</taxon>
    </lineage>
</organism>
<feature type="compositionally biased region" description="Polar residues" evidence="1">
    <location>
        <begin position="281"/>
        <end position="297"/>
    </location>
</feature>
<comment type="caution">
    <text evidence="3">The sequence shown here is derived from an EMBL/GenBank/DDBJ whole genome shotgun (WGS) entry which is preliminary data.</text>
</comment>
<reference evidence="3 4" key="2">
    <citation type="submission" date="2015-05" db="EMBL/GenBank/DDBJ databases">
        <authorList>
            <person name="Morales-Cruz A."/>
            <person name="Amrine K.C."/>
            <person name="Cantu D."/>
        </authorList>
    </citation>
    <scope>NUCLEOTIDE SEQUENCE [LARGE SCALE GENOMIC DNA]</scope>
    <source>
        <strain evidence="3">UCRPC4</strain>
    </source>
</reference>
<feature type="signal peptide" evidence="2">
    <location>
        <begin position="1"/>
        <end position="20"/>
    </location>
</feature>
<dbReference type="EMBL" id="LCWF01000011">
    <property type="protein sequence ID" value="KKY28569.1"/>
    <property type="molecule type" value="Genomic_DNA"/>
</dbReference>
<dbReference type="AlphaFoldDB" id="A0A0G2F2P0"/>
<feature type="compositionally biased region" description="Low complexity" evidence="1">
    <location>
        <begin position="205"/>
        <end position="270"/>
    </location>
</feature>
<dbReference type="Proteomes" id="UP000053317">
    <property type="component" value="Unassembled WGS sequence"/>
</dbReference>